<dbReference type="STRING" id="555512.SAMN04487993_104020"/>
<dbReference type="OrthoDB" id="9803297at2"/>
<proteinExistence type="predicted"/>
<sequence>MADEPQISLLFATISEWAVAQGADKINRLPGPWTGETDEWTVKINGHPNEIDDVPPYGFLATHKSALIGMAIGNAYGGCVIGPSENELIEHFRSRLPSSIHLPRSDT</sequence>
<dbReference type="Proteomes" id="UP000199093">
    <property type="component" value="Unassembled WGS sequence"/>
</dbReference>
<gene>
    <name evidence="1" type="ORF">SAMN04487993_104020</name>
</gene>
<organism evidence="1 2">
    <name type="scientific">Salipiger marinus</name>
    <dbReference type="NCBI Taxonomy" id="555512"/>
    <lineage>
        <taxon>Bacteria</taxon>
        <taxon>Pseudomonadati</taxon>
        <taxon>Pseudomonadota</taxon>
        <taxon>Alphaproteobacteria</taxon>
        <taxon>Rhodobacterales</taxon>
        <taxon>Roseobacteraceae</taxon>
        <taxon>Salipiger</taxon>
    </lineage>
</organism>
<dbReference type="RefSeq" id="WP_089852229.1">
    <property type="nucleotide sequence ID" value="NZ_FNEJ01000040.1"/>
</dbReference>
<protein>
    <submittedName>
        <fullName evidence="1">Uncharacterized protein</fullName>
    </submittedName>
</protein>
<evidence type="ECO:0000313" key="2">
    <source>
        <dbReference type="Proteomes" id="UP000199093"/>
    </source>
</evidence>
<dbReference type="EMBL" id="FNEJ01000040">
    <property type="protein sequence ID" value="SDJ52246.1"/>
    <property type="molecule type" value="Genomic_DNA"/>
</dbReference>
<name>A0A1G8UEH2_9RHOB</name>
<keyword evidence="2" id="KW-1185">Reference proteome</keyword>
<accession>A0A1G8UEH2</accession>
<dbReference type="AlphaFoldDB" id="A0A1G8UEH2"/>
<reference evidence="1 2" key="1">
    <citation type="submission" date="2016-10" db="EMBL/GenBank/DDBJ databases">
        <authorList>
            <person name="de Groot N.N."/>
        </authorList>
    </citation>
    <scope>NUCLEOTIDE SEQUENCE [LARGE SCALE GENOMIC DNA]</scope>
    <source>
        <strain evidence="1 2">DSM 26424</strain>
    </source>
</reference>
<evidence type="ECO:0000313" key="1">
    <source>
        <dbReference type="EMBL" id="SDJ52246.1"/>
    </source>
</evidence>